<sequence>MSARGFPGFSPCGRQGSGLRASPARRPPRPGFLLACGLPIPYIY</sequence>
<organism evidence="2">
    <name type="scientific">hydrocarbon metagenome</name>
    <dbReference type="NCBI Taxonomy" id="938273"/>
    <lineage>
        <taxon>unclassified sequences</taxon>
        <taxon>metagenomes</taxon>
        <taxon>ecological metagenomes</taxon>
    </lineage>
</organism>
<protein>
    <submittedName>
        <fullName evidence="2">Uncharacterized protein</fullName>
    </submittedName>
</protein>
<feature type="region of interest" description="Disordered" evidence="1">
    <location>
        <begin position="1"/>
        <end position="30"/>
    </location>
</feature>
<dbReference type="AlphaFoldDB" id="A0A0W8G6V3"/>
<reference evidence="2" key="1">
    <citation type="journal article" date="2015" name="Proc. Natl. Acad. Sci. U.S.A.">
        <title>Networks of energetic and metabolic interactions define dynamics in microbial communities.</title>
        <authorList>
            <person name="Embree M."/>
            <person name="Liu J.K."/>
            <person name="Al-Bassam M.M."/>
            <person name="Zengler K."/>
        </authorList>
    </citation>
    <scope>NUCLEOTIDE SEQUENCE</scope>
</reference>
<comment type="caution">
    <text evidence="2">The sequence shown here is derived from an EMBL/GenBank/DDBJ whole genome shotgun (WGS) entry which is preliminary data.</text>
</comment>
<dbReference type="EMBL" id="LNQE01000161">
    <property type="protein sequence ID" value="KUG28891.1"/>
    <property type="molecule type" value="Genomic_DNA"/>
</dbReference>
<proteinExistence type="predicted"/>
<name>A0A0W8G6V3_9ZZZZ</name>
<accession>A0A0W8G6V3</accession>
<gene>
    <name evidence="2" type="ORF">ASZ90_001234</name>
</gene>
<evidence type="ECO:0000256" key="1">
    <source>
        <dbReference type="SAM" id="MobiDB-lite"/>
    </source>
</evidence>
<evidence type="ECO:0000313" key="2">
    <source>
        <dbReference type="EMBL" id="KUG28891.1"/>
    </source>
</evidence>